<reference evidence="3 4" key="1">
    <citation type="submission" date="2024-04" db="EMBL/GenBank/DDBJ databases">
        <title>Human intestinal bacterial collection.</title>
        <authorList>
            <person name="Pauvert C."/>
            <person name="Hitch T.C.A."/>
            <person name="Clavel T."/>
        </authorList>
    </citation>
    <scope>NUCLEOTIDE SEQUENCE [LARGE SCALE GENOMIC DNA]</scope>
    <source>
        <strain evidence="3 4">CLA-AA-H141</strain>
    </source>
</reference>
<name>A0ABV1EDU5_9FIRM</name>
<dbReference type="InterPro" id="IPR046123">
    <property type="entry name" value="DUF6120"/>
</dbReference>
<gene>
    <name evidence="3" type="ORF">AAAT04_01625</name>
</gene>
<dbReference type="Proteomes" id="UP001482186">
    <property type="component" value="Unassembled WGS sequence"/>
</dbReference>
<feature type="transmembrane region" description="Helical" evidence="2">
    <location>
        <begin position="85"/>
        <end position="107"/>
    </location>
</feature>
<keyword evidence="4" id="KW-1185">Reference proteome</keyword>
<dbReference type="RefSeq" id="WP_262530069.1">
    <property type="nucleotide sequence ID" value="NZ_JAOQJS010000005.1"/>
</dbReference>
<sequence>MNTKKKGEINRYMRKVRHLLPTMHKAERRFITNLRQDIEEMAQTRPSISYEALVTEFGDPHELVNNYISEKDIDTIRKELHISHYIKSLVITGILAILLVTGFKMLLAHLDYLHAQESQIAYDTTVIEELETSSAEEALEPSDIYDDTTANEEEH</sequence>
<evidence type="ECO:0000256" key="1">
    <source>
        <dbReference type="SAM" id="MobiDB-lite"/>
    </source>
</evidence>
<evidence type="ECO:0000313" key="3">
    <source>
        <dbReference type="EMBL" id="MEQ2452750.1"/>
    </source>
</evidence>
<proteinExistence type="predicted"/>
<keyword evidence="2" id="KW-0812">Transmembrane</keyword>
<accession>A0ABV1EDU5</accession>
<organism evidence="3 4">
    <name type="scientific">Coprococcus ammoniilyticus</name>
    <dbReference type="NCBI Taxonomy" id="2981785"/>
    <lineage>
        <taxon>Bacteria</taxon>
        <taxon>Bacillati</taxon>
        <taxon>Bacillota</taxon>
        <taxon>Clostridia</taxon>
        <taxon>Lachnospirales</taxon>
        <taxon>Lachnospiraceae</taxon>
        <taxon>Coprococcus</taxon>
    </lineage>
</organism>
<feature type="compositionally biased region" description="Acidic residues" evidence="1">
    <location>
        <begin position="137"/>
        <end position="155"/>
    </location>
</feature>
<dbReference type="EMBL" id="JBBNFM010000001">
    <property type="protein sequence ID" value="MEQ2452750.1"/>
    <property type="molecule type" value="Genomic_DNA"/>
</dbReference>
<feature type="region of interest" description="Disordered" evidence="1">
    <location>
        <begin position="132"/>
        <end position="155"/>
    </location>
</feature>
<keyword evidence="2" id="KW-0472">Membrane</keyword>
<comment type="caution">
    <text evidence="3">The sequence shown here is derived from an EMBL/GenBank/DDBJ whole genome shotgun (WGS) entry which is preliminary data.</text>
</comment>
<protein>
    <submittedName>
        <fullName evidence="3">DUF6120 family protein</fullName>
    </submittedName>
</protein>
<keyword evidence="2" id="KW-1133">Transmembrane helix</keyword>
<evidence type="ECO:0000313" key="4">
    <source>
        <dbReference type="Proteomes" id="UP001482186"/>
    </source>
</evidence>
<dbReference type="Pfam" id="PF19615">
    <property type="entry name" value="DUF6120"/>
    <property type="match status" value="1"/>
</dbReference>
<evidence type="ECO:0000256" key="2">
    <source>
        <dbReference type="SAM" id="Phobius"/>
    </source>
</evidence>